<dbReference type="InterPro" id="IPR052352">
    <property type="entry name" value="Sugar_Degrad_Dehydratases"/>
</dbReference>
<dbReference type="PANTHER" id="PTHR43183:SF2">
    <property type="entry name" value="DIHYDROXY-ACID DEHYDRATASE"/>
    <property type="match status" value="1"/>
</dbReference>
<feature type="domain" description="Dihydroxy-acid/6-phosphogluconate dehydratase C-terminal" evidence="7">
    <location>
        <begin position="365"/>
        <end position="559"/>
    </location>
</feature>
<dbReference type="Pfam" id="PF00920">
    <property type="entry name" value="ILVD_EDD_N"/>
    <property type="match status" value="1"/>
</dbReference>
<dbReference type="RefSeq" id="WP_247261826.1">
    <property type="nucleotide sequence ID" value="NZ_JALJQZ010000028.1"/>
</dbReference>
<dbReference type="EC" id="4.2.1.9" evidence="8"/>
<dbReference type="InterPro" id="IPR037237">
    <property type="entry name" value="IlvD/EDD_N"/>
</dbReference>
<reference evidence="9" key="1">
    <citation type="journal article" date="2019" name="Int. J. Syst. Evol. Microbiol.">
        <title>The Global Catalogue of Microorganisms (GCM) 10K type strain sequencing project: providing services to taxonomists for standard genome sequencing and annotation.</title>
        <authorList>
            <consortium name="The Broad Institute Genomics Platform"/>
            <consortium name="The Broad Institute Genome Sequencing Center for Infectious Disease"/>
            <person name="Wu L."/>
            <person name="Ma J."/>
        </authorList>
    </citation>
    <scope>NUCLEOTIDE SEQUENCE [LARGE SCALE GENOMIC DNA]</scope>
    <source>
        <strain evidence="9">TBRC 5781</strain>
    </source>
</reference>
<dbReference type="NCBIfam" id="NF004784">
    <property type="entry name" value="PRK06131.1"/>
    <property type="match status" value="1"/>
</dbReference>
<evidence type="ECO:0000256" key="5">
    <source>
        <dbReference type="ARBA" id="ARBA00023239"/>
    </source>
</evidence>
<protein>
    <submittedName>
        <fullName evidence="8">L-arabinonate dehydratase</fullName>
        <ecNumber evidence="8">4.2.1.9</ecNumber>
    </submittedName>
</protein>
<keyword evidence="9" id="KW-1185">Reference proteome</keyword>
<evidence type="ECO:0000259" key="6">
    <source>
        <dbReference type="Pfam" id="PF00920"/>
    </source>
</evidence>
<keyword evidence="3" id="KW-0408">Iron</keyword>
<dbReference type="SUPFAM" id="SSF52016">
    <property type="entry name" value="LeuD/IlvD-like"/>
    <property type="match status" value="1"/>
</dbReference>
<dbReference type="NCBIfam" id="NF009560">
    <property type="entry name" value="PRK13017.1"/>
    <property type="match status" value="1"/>
</dbReference>
<organism evidence="8 9">
    <name type="scientific">Rhizobium lemnae</name>
    <dbReference type="NCBI Taxonomy" id="1214924"/>
    <lineage>
        <taxon>Bacteria</taxon>
        <taxon>Pseudomonadati</taxon>
        <taxon>Pseudomonadota</taxon>
        <taxon>Alphaproteobacteria</taxon>
        <taxon>Hyphomicrobiales</taxon>
        <taxon>Rhizobiaceae</taxon>
        <taxon>Rhizobium/Agrobacterium group</taxon>
        <taxon>Rhizobium</taxon>
    </lineage>
</organism>
<dbReference type="SUPFAM" id="SSF143975">
    <property type="entry name" value="IlvD/EDD N-terminal domain-like"/>
    <property type="match status" value="1"/>
</dbReference>
<dbReference type="NCBIfam" id="NF009559">
    <property type="entry name" value="PRK13016.1"/>
    <property type="match status" value="1"/>
</dbReference>
<dbReference type="EMBL" id="JBHSBD010000014">
    <property type="protein sequence ID" value="MFC3967270.1"/>
    <property type="molecule type" value="Genomic_DNA"/>
</dbReference>
<evidence type="ECO:0000256" key="4">
    <source>
        <dbReference type="ARBA" id="ARBA00023014"/>
    </source>
</evidence>
<dbReference type="PANTHER" id="PTHR43183">
    <property type="entry name" value="HYPOTHETICAL DIHYDROXYACID DEHYDRATASE (EUROFUNG)-RELATED"/>
    <property type="match status" value="1"/>
</dbReference>
<dbReference type="Pfam" id="PF24877">
    <property type="entry name" value="ILV_EDD_C"/>
    <property type="match status" value="1"/>
</dbReference>
<sequence>MRERKKPEDLRSARWFTPDDLRSFGHRSRMMQLGYGEEDFANRPIIGVLNTWSELNTCHAHFRERVQDVKRGVLQAGAFAVELPSLSVDESFIKPTSMLYRNLLAIETEEMIRCHPLDGVVLMGGCDKTTPGLVMGAISAGVPMIYLPAGPMLRGNYAGKPLGSGSDAWKYWDERRAGNISDAEWLGIQGGIARSAGTCMTMGTASTMTAIADAMGLTLPGASSIPAVDSEHQRMSAACGRRIVEMVWEDLTPDQIITEAACRNAAVVAMATGCSTNAVVHLIAMARRAGINLTLDDLDALGRITPLIANVRPSGKDYLMEDFYYAGGLRALMKQMEDRLDLSALTVTGKTMGENLQGAKVYNADVIRPLSNPVYEEGSLAVLRGNLCPDGAVIKPAACDPKFHVHQGPALVFDSYPEMKKAVDNENLEITPDHVMVLRNAGPHGGPGFPEWGMLPIPKALIKQGHRDMLRISDARMSGTSYGACVLHVAPESYIGGPLALLKTGDIVRLDLPNRRLDMLVDEGELAKRKAAWVAPAPRFERGYGHIFLQHVTQADKGCDFDFLETDFGRSAGEPEIY</sequence>
<dbReference type="InterPro" id="IPR056740">
    <property type="entry name" value="ILV_EDD_C"/>
</dbReference>
<evidence type="ECO:0000313" key="9">
    <source>
        <dbReference type="Proteomes" id="UP001595697"/>
    </source>
</evidence>
<proteinExistence type="inferred from homology"/>
<evidence type="ECO:0000313" key="8">
    <source>
        <dbReference type="EMBL" id="MFC3967270.1"/>
    </source>
</evidence>
<dbReference type="Proteomes" id="UP001595697">
    <property type="component" value="Unassembled WGS sequence"/>
</dbReference>
<feature type="domain" description="Dihydroxy-acid/6-phosphogluconate dehydratase N-terminal" evidence="6">
    <location>
        <begin position="43"/>
        <end position="355"/>
    </location>
</feature>
<gene>
    <name evidence="8" type="primary">araD</name>
    <name evidence="8" type="ORF">ACFOVS_03850</name>
</gene>
<keyword evidence="4" id="KW-0411">Iron-sulfur</keyword>
<comment type="similarity">
    <text evidence="1">Belongs to the IlvD/Edd family.</text>
</comment>
<name>A0ABV8E5V7_9HYPH</name>
<dbReference type="InterPro" id="IPR042096">
    <property type="entry name" value="Dihydro-acid_dehy_C"/>
</dbReference>
<keyword evidence="5 8" id="KW-0456">Lyase</keyword>
<dbReference type="GO" id="GO:0004160">
    <property type="term" value="F:dihydroxy-acid dehydratase activity"/>
    <property type="evidence" value="ECO:0007669"/>
    <property type="project" value="UniProtKB-EC"/>
</dbReference>
<keyword evidence="2" id="KW-0479">Metal-binding</keyword>
<dbReference type="PROSITE" id="PS00886">
    <property type="entry name" value="ILVD_EDD_1"/>
    <property type="match status" value="1"/>
</dbReference>
<evidence type="ECO:0000256" key="2">
    <source>
        <dbReference type="ARBA" id="ARBA00022723"/>
    </source>
</evidence>
<dbReference type="Gene3D" id="3.50.30.80">
    <property type="entry name" value="IlvD/EDD C-terminal domain-like"/>
    <property type="match status" value="1"/>
</dbReference>
<accession>A0ABV8E5V7</accession>
<dbReference type="InterPro" id="IPR000581">
    <property type="entry name" value="ILV_EDD_N"/>
</dbReference>
<comment type="caution">
    <text evidence="8">The sequence shown here is derived from an EMBL/GenBank/DDBJ whole genome shotgun (WGS) entry which is preliminary data.</text>
</comment>
<evidence type="ECO:0000256" key="1">
    <source>
        <dbReference type="ARBA" id="ARBA00006486"/>
    </source>
</evidence>
<dbReference type="InterPro" id="IPR020558">
    <property type="entry name" value="DiOHA_6PGluconate_deHydtase_CS"/>
</dbReference>
<evidence type="ECO:0000259" key="7">
    <source>
        <dbReference type="Pfam" id="PF24877"/>
    </source>
</evidence>
<evidence type="ECO:0000256" key="3">
    <source>
        <dbReference type="ARBA" id="ARBA00023004"/>
    </source>
</evidence>